<feature type="compositionally biased region" description="Polar residues" evidence="1">
    <location>
        <begin position="78"/>
        <end position="92"/>
    </location>
</feature>
<protein>
    <submittedName>
        <fullName evidence="2">Uncharacterized protein</fullName>
    </submittedName>
</protein>
<dbReference type="AlphaFoldDB" id="A0A5J4TGC7"/>
<sequence length="324" mass="36518">RLTRKEISDDEEDEPEKEDDEDNVKDKDFELDDEAISESADDEVEEYEKNLRALIKKTKKSKTGAEMIDEEQEVKENASVSSYQSGAQQQIEGEQKQESPFTLFPPKSVVIQPSYAYNQIVRDCMAEYQVIMDAVKAGTEFANYLADIEASIEPIQLASEQARQKENQLAKIDTFLYGSPELAEQQDKINETPSKTLSKDKQLPPAVNAQDIDTTNAKPYFTVQTYSLITSGAFAGPGLIQTQNISSFVQTQEIEERDLKDGDQTKGGPTQQFQTQYINKMRITSPVSLKSLQKVSMYPYNQPIAAASGETIEEEDEDYKELNK</sequence>
<feature type="region of interest" description="Disordered" evidence="1">
    <location>
        <begin position="57"/>
        <end position="98"/>
    </location>
</feature>
<feature type="non-terminal residue" evidence="2">
    <location>
        <position position="324"/>
    </location>
</feature>
<feature type="region of interest" description="Disordered" evidence="1">
    <location>
        <begin position="1"/>
        <end position="44"/>
    </location>
</feature>
<accession>A0A5J4TGC7</accession>
<organism evidence="2 3">
    <name type="scientific">Streblomastix strix</name>
    <dbReference type="NCBI Taxonomy" id="222440"/>
    <lineage>
        <taxon>Eukaryota</taxon>
        <taxon>Metamonada</taxon>
        <taxon>Preaxostyla</taxon>
        <taxon>Oxymonadida</taxon>
        <taxon>Streblomastigidae</taxon>
        <taxon>Streblomastix</taxon>
    </lineage>
</organism>
<comment type="caution">
    <text evidence="2">The sequence shown here is derived from an EMBL/GenBank/DDBJ whole genome shotgun (WGS) entry which is preliminary data.</text>
</comment>
<feature type="compositionally biased region" description="Acidic residues" evidence="1">
    <location>
        <begin position="8"/>
        <end position="44"/>
    </location>
</feature>
<name>A0A5J4TGC7_9EUKA</name>
<proteinExistence type="predicted"/>
<evidence type="ECO:0000256" key="1">
    <source>
        <dbReference type="SAM" id="MobiDB-lite"/>
    </source>
</evidence>
<reference evidence="2 3" key="1">
    <citation type="submission" date="2019-03" db="EMBL/GenBank/DDBJ databases">
        <title>Single cell metagenomics reveals metabolic interactions within the superorganism composed of flagellate Streblomastix strix and complex community of Bacteroidetes bacteria on its surface.</title>
        <authorList>
            <person name="Treitli S.C."/>
            <person name="Kolisko M."/>
            <person name="Husnik F."/>
            <person name="Keeling P."/>
            <person name="Hampl V."/>
        </authorList>
    </citation>
    <scope>NUCLEOTIDE SEQUENCE [LARGE SCALE GENOMIC DNA]</scope>
    <source>
        <strain evidence="2">ST1C</strain>
    </source>
</reference>
<evidence type="ECO:0000313" key="3">
    <source>
        <dbReference type="Proteomes" id="UP000324800"/>
    </source>
</evidence>
<evidence type="ECO:0000313" key="2">
    <source>
        <dbReference type="EMBL" id="KAA6357149.1"/>
    </source>
</evidence>
<gene>
    <name evidence="2" type="ORF">EZS28_047324</name>
</gene>
<dbReference type="EMBL" id="SNRW01031843">
    <property type="protein sequence ID" value="KAA6357149.1"/>
    <property type="molecule type" value="Genomic_DNA"/>
</dbReference>
<feature type="compositionally biased region" description="Acidic residues" evidence="1">
    <location>
        <begin position="311"/>
        <end position="324"/>
    </location>
</feature>
<dbReference type="Proteomes" id="UP000324800">
    <property type="component" value="Unassembled WGS sequence"/>
</dbReference>
<feature type="non-terminal residue" evidence="2">
    <location>
        <position position="1"/>
    </location>
</feature>
<feature type="region of interest" description="Disordered" evidence="1">
    <location>
        <begin position="304"/>
        <end position="324"/>
    </location>
</feature>